<dbReference type="InterPro" id="IPR011989">
    <property type="entry name" value="ARM-like"/>
</dbReference>
<feature type="compositionally biased region" description="Basic and acidic residues" evidence="1">
    <location>
        <begin position="317"/>
        <end position="347"/>
    </location>
</feature>
<dbReference type="EMBL" id="JWZX01002229">
    <property type="protein sequence ID" value="KOO30425.1"/>
    <property type="molecule type" value="Genomic_DNA"/>
</dbReference>
<reference evidence="3" key="1">
    <citation type="journal article" date="2015" name="PLoS Genet.">
        <title>Genome Sequence and Transcriptome Analyses of Chrysochromulina tobin: Metabolic Tools for Enhanced Algal Fitness in the Prominent Order Prymnesiales (Haptophyceae).</title>
        <authorList>
            <person name="Hovde B.T."/>
            <person name="Deodato C.R."/>
            <person name="Hunsperger H.M."/>
            <person name="Ryken S.A."/>
            <person name="Yost W."/>
            <person name="Jha R.K."/>
            <person name="Patterson J."/>
            <person name="Monnat R.J. Jr."/>
            <person name="Barlow S.B."/>
            <person name="Starkenburg S.R."/>
            <person name="Cattolico R.A."/>
        </authorList>
    </citation>
    <scope>NUCLEOTIDE SEQUENCE</scope>
    <source>
        <strain evidence="3">CCMP291</strain>
    </source>
</reference>
<feature type="region of interest" description="Disordered" evidence="1">
    <location>
        <begin position="181"/>
        <end position="248"/>
    </location>
</feature>
<gene>
    <name evidence="2" type="ORF">Ctob_010742</name>
</gene>
<sequence>MAENIGSPNPRERSQALRWVLELDSPKERRSALSPHAKSLLGIVRNSEEYLPNKLVTMRLLSDLAVDDLFPGTLAAVAQRLDDDDWRMRVAALEYLGTLDPALLQRVGEKIVLMCADPDEVDEVKQVATRVLGALDPEALDEILASEEAAAQQGGSVDGRADPEAKAKRLKALTEAIARRKALKEPKEAGSQTAAAGKEAPAPGRRLGRRLTRGASQVTKLTMEGSAAADAEAHGDEEAPAASPVKKYASGREAALAALAAAQAGEAPLASPARPAVAESAPLPSRGGLRITSRIPKLFSTKLKGTSKKGSEATGDAAEKARKEADKGAEAADDKARQELERVAAVE</sequence>
<organism evidence="2 3">
    <name type="scientific">Chrysochromulina tobinii</name>
    <dbReference type="NCBI Taxonomy" id="1460289"/>
    <lineage>
        <taxon>Eukaryota</taxon>
        <taxon>Haptista</taxon>
        <taxon>Haptophyta</taxon>
        <taxon>Prymnesiophyceae</taxon>
        <taxon>Prymnesiales</taxon>
        <taxon>Chrysochromulinaceae</taxon>
        <taxon>Chrysochromulina</taxon>
    </lineage>
</organism>
<feature type="compositionally biased region" description="Low complexity" evidence="1">
    <location>
        <begin position="262"/>
        <end position="273"/>
    </location>
</feature>
<comment type="caution">
    <text evidence="2">The sequence shown here is derived from an EMBL/GenBank/DDBJ whole genome shotgun (WGS) entry which is preliminary data.</text>
</comment>
<dbReference type="AlphaFoldDB" id="A0A0M0JV57"/>
<dbReference type="Proteomes" id="UP000037460">
    <property type="component" value="Unassembled WGS sequence"/>
</dbReference>
<dbReference type="InterPro" id="IPR016024">
    <property type="entry name" value="ARM-type_fold"/>
</dbReference>
<proteinExistence type="predicted"/>
<evidence type="ECO:0000313" key="2">
    <source>
        <dbReference type="EMBL" id="KOO30425.1"/>
    </source>
</evidence>
<feature type="region of interest" description="Disordered" evidence="1">
    <location>
        <begin position="262"/>
        <end position="347"/>
    </location>
</feature>
<evidence type="ECO:0008006" key="4">
    <source>
        <dbReference type="Google" id="ProtNLM"/>
    </source>
</evidence>
<dbReference type="Gene3D" id="1.25.10.10">
    <property type="entry name" value="Leucine-rich Repeat Variant"/>
    <property type="match status" value="1"/>
</dbReference>
<name>A0A0M0JV57_9EUKA</name>
<accession>A0A0M0JV57</accession>
<protein>
    <recommendedName>
        <fullName evidence="4">HEAT repeat domain-containing protein</fullName>
    </recommendedName>
</protein>
<evidence type="ECO:0000313" key="3">
    <source>
        <dbReference type="Proteomes" id="UP000037460"/>
    </source>
</evidence>
<evidence type="ECO:0000256" key="1">
    <source>
        <dbReference type="SAM" id="MobiDB-lite"/>
    </source>
</evidence>
<dbReference type="SUPFAM" id="SSF48371">
    <property type="entry name" value="ARM repeat"/>
    <property type="match status" value="1"/>
</dbReference>
<keyword evidence="3" id="KW-1185">Reference proteome</keyword>